<dbReference type="Proteomes" id="UP000233556">
    <property type="component" value="Unassembled WGS sequence"/>
</dbReference>
<evidence type="ECO:0000313" key="2">
    <source>
        <dbReference type="Proteomes" id="UP000233556"/>
    </source>
</evidence>
<protein>
    <submittedName>
        <fullName evidence="1">Uncharacterized protein</fullName>
    </submittedName>
</protein>
<dbReference type="AlphaFoldDB" id="A0A2I0TXG3"/>
<reference evidence="2" key="1">
    <citation type="submission" date="2017-11" db="EMBL/GenBank/DDBJ databases">
        <authorList>
            <person name="Lima N.C."/>
            <person name="Parody-Merino A.M."/>
            <person name="Battley P.F."/>
            <person name="Fidler A.E."/>
            <person name="Prosdocimi F."/>
        </authorList>
    </citation>
    <scope>NUCLEOTIDE SEQUENCE [LARGE SCALE GENOMIC DNA]</scope>
</reference>
<evidence type="ECO:0000313" key="1">
    <source>
        <dbReference type="EMBL" id="PKU38496.1"/>
    </source>
</evidence>
<gene>
    <name evidence="1" type="ORF">llap_11196</name>
</gene>
<accession>A0A2I0TXG3</accession>
<reference evidence="2" key="2">
    <citation type="submission" date="2017-12" db="EMBL/GenBank/DDBJ databases">
        <title>Genome sequence of the Bar-tailed Godwit (Limosa lapponica baueri).</title>
        <authorList>
            <person name="Lima N.C.B."/>
            <person name="Parody-Merino A.M."/>
            <person name="Battley P.F."/>
            <person name="Fidler A.E."/>
            <person name="Prosdocimi F."/>
        </authorList>
    </citation>
    <scope>NUCLEOTIDE SEQUENCE [LARGE SCALE GENOMIC DNA]</scope>
</reference>
<name>A0A2I0TXG3_LIMLA</name>
<sequence>MGETLNLTVPKHHVSQQSSWPIYDLERGPNSGVEKGFTVCAMDRMMQEQQRDLYPPSPSSHDRCGCRNHLPDPEVILVKDWPKTSGLTKEKTTAGEVRVQALIVFQGQMMLISMVRKEPAKPDVGI</sequence>
<proteinExistence type="predicted"/>
<keyword evidence="2" id="KW-1185">Reference proteome</keyword>
<organism evidence="1 2">
    <name type="scientific">Limosa lapponica baueri</name>
    <dbReference type="NCBI Taxonomy" id="1758121"/>
    <lineage>
        <taxon>Eukaryota</taxon>
        <taxon>Metazoa</taxon>
        <taxon>Chordata</taxon>
        <taxon>Craniata</taxon>
        <taxon>Vertebrata</taxon>
        <taxon>Euteleostomi</taxon>
        <taxon>Archelosauria</taxon>
        <taxon>Archosauria</taxon>
        <taxon>Dinosauria</taxon>
        <taxon>Saurischia</taxon>
        <taxon>Theropoda</taxon>
        <taxon>Coelurosauria</taxon>
        <taxon>Aves</taxon>
        <taxon>Neognathae</taxon>
        <taxon>Neoaves</taxon>
        <taxon>Charadriiformes</taxon>
        <taxon>Scolopacidae</taxon>
        <taxon>Limosa</taxon>
    </lineage>
</organism>
<dbReference type="EMBL" id="KZ506730">
    <property type="protein sequence ID" value="PKU38496.1"/>
    <property type="molecule type" value="Genomic_DNA"/>
</dbReference>